<reference evidence="1 2" key="1">
    <citation type="submission" date="2019-09" db="EMBL/GenBank/DDBJ databases">
        <title>Report of infection by Mycobacterium simiae a patient suffering from pulmonary tuberculosis.</title>
        <authorList>
            <person name="Mohanty P.S."/>
            <person name="Bansal A.K."/>
            <person name="Singh H."/>
            <person name="Sharma S."/>
            <person name="Patil S.A."/>
            <person name="Upadhaya P."/>
            <person name="Singh P.K."/>
            <person name="Kumar D."/>
            <person name="Kumar S."/>
            <person name="Singh R.K."/>
            <person name="Chaudhary B."/>
        </authorList>
    </citation>
    <scope>NUCLEOTIDE SEQUENCE [LARGE SCALE GENOMIC DNA]</scope>
    <source>
        <strain evidence="1 2">JAL-560-SIM</strain>
    </source>
</reference>
<proteinExistence type="predicted"/>
<accession>A0A5B1BDK9</accession>
<sequence length="90" mass="9331">MPATGHQRRPSLRCWRVPGPDRCGPHIAGPGSRAPLSPASGWGYLPVVAACTHCIVVGAGHGRNSIAVLPIRTGTPIGTRTAVVTFALSR</sequence>
<evidence type="ECO:0000313" key="2">
    <source>
        <dbReference type="Proteomes" id="UP000324701"/>
    </source>
</evidence>
<keyword evidence="2" id="KW-1185">Reference proteome</keyword>
<dbReference type="Proteomes" id="UP000324701">
    <property type="component" value="Unassembled WGS sequence"/>
</dbReference>
<evidence type="ECO:0000313" key="1">
    <source>
        <dbReference type="EMBL" id="KAA1246516.1"/>
    </source>
</evidence>
<organism evidence="1 2">
    <name type="scientific">Mycobacterium simiae</name>
    <name type="common">Mycobacterium habana</name>
    <dbReference type="NCBI Taxonomy" id="1784"/>
    <lineage>
        <taxon>Bacteria</taxon>
        <taxon>Bacillati</taxon>
        <taxon>Actinomycetota</taxon>
        <taxon>Actinomycetes</taxon>
        <taxon>Mycobacteriales</taxon>
        <taxon>Mycobacteriaceae</taxon>
        <taxon>Mycobacterium</taxon>
        <taxon>Mycobacterium simiae complex</taxon>
    </lineage>
</organism>
<dbReference type="EMBL" id="VTZN01000220">
    <property type="protein sequence ID" value="KAA1246516.1"/>
    <property type="molecule type" value="Genomic_DNA"/>
</dbReference>
<comment type="caution">
    <text evidence="1">The sequence shown here is derived from an EMBL/GenBank/DDBJ whole genome shotgun (WGS) entry which is preliminary data.</text>
</comment>
<dbReference type="AlphaFoldDB" id="A0A5B1BDK9"/>
<gene>
    <name evidence="1" type="ORF">F0Q45_23220</name>
</gene>
<protein>
    <submittedName>
        <fullName evidence="1">Uncharacterized protein</fullName>
    </submittedName>
</protein>
<name>A0A5B1BDK9_MYCSI</name>